<name>F0Z7H3_DICPU</name>
<sequence length="602" mass="68329">MATSLRDISKNRLLNEMVRAISPEASGGWKALVVDQDSLRIISSCCGMFDIMEEKVTVVEKIDNQRQALPNLEAIYFLTPTTKSIDLLINDFKKKSHPHYLAIHLFLTSKLPDAEFKKLSASIAVQRIKTFKELNLEYLAIESQSFHFDQNNSLPSLFSPEAFDSTEEQNRIATRLVSLCVSLNECPIIRFSRSNPVSALVASFTQEKIDSVMKNVKSFRPNDDRATLLILDRSQDPLTPLIHEFTYQAMVYDLFDIQNDKFSYDTVTNNGQTIKKDVLLGETDYMWSGLRHQHIADVTEYLTTRLDEFLRTNQVSQYSQQHTNSLKEAGDVIRSLPQYQEIMSKYSVHINLADRATAKFPSLEQVAYLEQDMATGEDANGSTPKNIVGRLSNFLSDFSLDKHAKIRLLMIYIISQEGIKEEDRRKLMEMAGISQEEQMAFTNLRFLGVTLMKGAKSTKKTNSPPKIRKADGHNVPYEVSRYVPIMKDIAENLVNDSLPNSDFPFVKEEPIARASNAPVSKVSLKGKSKQPRWADPNVQVEETKYSGSKIIIFVVGGMTYSEMRSIYEISSHYKKNIYIGSTNIILPDNYVDQLASLKKSEN</sequence>
<proteinExistence type="inferred from homology"/>
<dbReference type="InterPro" id="IPR036045">
    <property type="entry name" value="Sec1-like_sf"/>
</dbReference>
<dbReference type="Gene3D" id="1.25.40.60">
    <property type="match status" value="1"/>
</dbReference>
<organism evidence="4 5">
    <name type="scientific">Dictyostelium purpureum</name>
    <name type="common">Slime mold</name>
    <dbReference type="NCBI Taxonomy" id="5786"/>
    <lineage>
        <taxon>Eukaryota</taxon>
        <taxon>Amoebozoa</taxon>
        <taxon>Evosea</taxon>
        <taxon>Eumycetozoa</taxon>
        <taxon>Dictyostelia</taxon>
        <taxon>Dictyosteliales</taxon>
        <taxon>Dictyosteliaceae</taxon>
        <taxon>Dictyostelium</taxon>
    </lineage>
</organism>
<reference evidence="5" key="1">
    <citation type="journal article" date="2011" name="Genome Biol.">
        <title>Comparative genomics of the social amoebae Dictyostelium discoideum and Dictyostelium purpureum.</title>
        <authorList>
            <consortium name="US DOE Joint Genome Institute (JGI-PGF)"/>
            <person name="Sucgang R."/>
            <person name="Kuo A."/>
            <person name="Tian X."/>
            <person name="Salerno W."/>
            <person name="Parikh A."/>
            <person name="Feasley C.L."/>
            <person name="Dalin E."/>
            <person name="Tu H."/>
            <person name="Huang E."/>
            <person name="Barry K."/>
            <person name="Lindquist E."/>
            <person name="Shapiro H."/>
            <person name="Bruce D."/>
            <person name="Schmutz J."/>
            <person name="Salamov A."/>
            <person name="Fey P."/>
            <person name="Gaudet P."/>
            <person name="Anjard C."/>
            <person name="Babu M.M."/>
            <person name="Basu S."/>
            <person name="Bushmanova Y."/>
            <person name="van der Wel H."/>
            <person name="Katoh-Kurasawa M."/>
            <person name="Dinh C."/>
            <person name="Coutinho P.M."/>
            <person name="Saito T."/>
            <person name="Elias M."/>
            <person name="Schaap P."/>
            <person name="Kay R.R."/>
            <person name="Henrissat B."/>
            <person name="Eichinger L."/>
            <person name="Rivero F."/>
            <person name="Putnam N.H."/>
            <person name="West C.M."/>
            <person name="Loomis W.F."/>
            <person name="Chisholm R.L."/>
            <person name="Shaulsky G."/>
            <person name="Strassmann J.E."/>
            <person name="Queller D.C."/>
            <person name="Kuspa A."/>
            <person name="Grigoriev I.V."/>
        </authorList>
    </citation>
    <scope>NUCLEOTIDE SEQUENCE [LARGE SCALE GENOMIC DNA]</scope>
    <source>
        <strain evidence="5">QSDP1</strain>
    </source>
</reference>
<dbReference type="PIRSF" id="PIRSF005715">
    <property type="entry name" value="VPS45_Sec1"/>
    <property type="match status" value="1"/>
</dbReference>
<keyword evidence="2" id="KW-0813">Transport</keyword>
<dbReference type="GO" id="GO:0016192">
    <property type="term" value="P:vesicle-mediated transport"/>
    <property type="evidence" value="ECO:0000318"/>
    <property type="project" value="GO_Central"/>
</dbReference>
<dbReference type="VEuPathDB" id="AmoebaDB:DICPUDRAFT_147033"/>
<keyword evidence="5" id="KW-1185">Reference proteome</keyword>
<dbReference type="GO" id="GO:0019905">
    <property type="term" value="F:syntaxin binding"/>
    <property type="evidence" value="ECO:0000318"/>
    <property type="project" value="GO_Central"/>
</dbReference>
<evidence type="ECO:0000256" key="2">
    <source>
        <dbReference type="ARBA" id="ARBA00022448"/>
    </source>
</evidence>
<evidence type="ECO:0000256" key="1">
    <source>
        <dbReference type="ARBA" id="ARBA00009884"/>
    </source>
</evidence>
<dbReference type="GO" id="GO:0005886">
    <property type="term" value="C:plasma membrane"/>
    <property type="evidence" value="ECO:0000318"/>
    <property type="project" value="GO_Central"/>
</dbReference>
<dbReference type="GO" id="GO:0030141">
    <property type="term" value="C:secretory granule"/>
    <property type="evidence" value="ECO:0000318"/>
    <property type="project" value="GO_Central"/>
</dbReference>
<dbReference type="GO" id="GO:0071470">
    <property type="term" value="P:cellular response to osmotic stress"/>
    <property type="evidence" value="ECO:0007669"/>
    <property type="project" value="EnsemblProtists"/>
</dbReference>
<dbReference type="InterPro" id="IPR043154">
    <property type="entry name" value="Sec-1-like_dom1"/>
</dbReference>
<gene>
    <name evidence="4" type="ORF">DICPUDRAFT_147033</name>
</gene>
<dbReference type="EMBL" id="GL870946">
    <property type="protein sequence ID" value="EGC40177.1"/>
    <property type="molecule type" value="Genomic_DNA"/>
</dbReference>
<dbReference type="GO" id="GO:0048870">
    <property type="term" value="P:cell motility"/>
    <property type="evidence" value="ECO:0007669"/>
    <property type="project" value="EnsemblProtists"/>
</dbReference>
<protein>
    <recommendedName>
        <fullName evidence="6">Sec1-like family protein</fullName>
    </recommendedName>
</protein>
<accession>F0Z7H3</accession>
<evidence type="ECO:0008006" key="6">
    <source>
        <dbReference type="Google" id="ProtNLM"/>
    </source>
</evidence>
<dbReference type="Gene3D" id="3.40.50.2060">
    <property type="match status" value="1"/>
</dbReference>
<dbReference type="eggNOG" id="KOG1300">
    <property type="taxonomic scope" value="Eukaryota"/>
</dbReference>
<dbReference type="STRING" id="5786.F0Z7H3"/>
<dbReference type="GO" id="GO:0006886">
    <property type="term" value="P:intracellular protein transport"/>
    <property type="evidence" value="ECO:0000318"/>
    <property type="project" value="GO_Central"/>
</dbReference>
<dbReference type="KEGG" id="dpp:DICPUDRAFT_147033"/>
<keyword evidence="3" id="KW-0653">Protein transport</keyword>
<dbReference type="InterPro" id="IPR027482">
    <property type="entry name" value="Sec1-like_dom2"/>
</dbReference>
<dbReference type="InterPro" id="IPR001619">
    <property type="entry name" value="Sec1-like"/>
</dbReference>
<dbReference type="GeneID" id="10509272"/>
<dbReference type="RefSeq" id="XP_003283367.1">
    <property type="nucleotide sequence ID" value="XM_003283319.1"/>
</dbReference>
<dbReference type="OrthoDB" id="2228at2759"/>
<dbReference type="OMA" id="PFTRPHT"/>
<evidence type="ECO:0000313" key="4">
    <source>
        <dbReference type="EMBL" id="EGC40177.1"/>
    </source>
</evidence>
<dbReference type="GO" id="GO:0070177">
    <property type="term" value="P:contractile vacuole discharge"/>
    <property type="evidence" value="ECO:0007669"/>
    <property type="project" value="EnsemblProtists"/>
</dbReference>
<dbReference type="InterPro" id="IPR043127">
    <property type="entry name" value="Sec-1-like_dom3a"/>
</dbReference>
<dbReference type="Gene3D" id="3.90.830.10">
    <property type="entry name" value="Syntaxin Binding Protein 1, Chain A, domain 2"/>
    <property type="match status" value="1"/>
</dbReference>
<dbReference type="AlphaFoldDB" id="F0Z7H3"/>
<dbReference type="Pfam" id="PF00995">
    <property type="entry name" value="Sec1"/>
    <property type="match status" value="1"/>
</dbReference>
<comment type="similarity">
    <text evidence="1">Belongs to the STXBP/unc-18/SEC1 family.</text>
</comment>
<dbReference type="Proteomes" id="UP000001064">
    <property type="component" value="Unassembled WGS sequence"/>
</dbReference>
<dbReference type="PANTHER" id="PTHR11679">
    <property type="entry name" value="VESICLE PROTEIN SORTING-ASSOCIATED"/>
    <property type="match status" value="1"/>
</dbReference>
<evidence type="ECO:0000256" key="3">
    <source>
        <dbReference type="ARBA" id="ARBA00022927"/>
    </source>
</evidence>
<dbReference type="FunCoup" id="F0Z7H3">
    <property type="interactions" value="497"/>
</dbReference>
<dbReference type="Gene3D" id="3.40.50.1910">
    <property type="match status" value="1"/>
</dbReference>
<dbReference type="InParanoid" id="F0Z7H3"/>
<dbReference type="FunFam" id="3.40.50.2060:FF:000001">
    <property type="entry name" value="syntaxin-binding protein 1 isoform X2"/>
    <property type="match status" value="1"/>
</dbReference>
<evidence type="ECO:0000313" key="5">
    <source>
        <dbReference type="Proteomes" id="UP000001064"/>
    </source>
</evidence>
<dbReference type="GO" id="GO:0006904">
    <property type="term" value="P:vesicle docking involved in exocytosis"/>
    <property type="evidence" value="ECO:0000318"/>
    <property type="project" value="GO_Central"/>
</dbReference>
<dbReference type="GO" id="GO:0007009">
    <property type="term" value="P:plasma membrane organization"/>
    <property type="evidence" value="ECO:0007669"/>
    <property type="project" value="EnsemblProtists"/>
</dbReference>
<dbReference type="SUPFAM" id="SSF56815">
    <property type="entry name" value="Sec1/munc18-like (SM) proteins"/>
    <property type="match status" value="1"/>
</dbReference>